<dbReference type="Proteomes" id="UP000470302">
    <property type="component" value="Unassembled WGS sequence"/>
</dbReference>
<reference evidence="1 2" key="1">
    <citation type="submission" date="2020-01" db="EMBL/GenBank/DDBJ databases">
        <title>Novel species isolated from a subtropical stream in China.</title>
        <authorList>
            <person name="Lu H."/>
        </authorList>
    </citation>
    <scope>NUCLEOTIDE SEQUENCE [LARGE SCALE GENOMIC DNA]</scope>
    <source>
        <strain evidence="1 2">FT82W</strain>
    </source>
</reference>
<proteinExistence type="predicted"/>
<dbReference type="Gene3D" id="2.60.120.10">
    <property type="entry name" value="Jelly Rolls"/>
    <property type="match status" value="1"/>
</dbReference>
<evidence type="ECO:0000313" key="1">
    <source>
        <dbReference type="EMBL" id="MYM87924.1"/>
    </source>
</evidence>
<evidence type="ECO:0000313" key="2">
    <source>
        <dbReference type="Proteomes" id="UP000470302"/>
    </source>
</evidence>
<dbReference type="RefSeq" id="WP_161097013.1">
    <property type="nucleotide sequence ID" value="NZ_WWCW01000034.1"/>
</dbReference>
<comment type="caution">
    <text evidence="1">The sequence shown here is derived from an EMBL/GenBank/DDBJ whole genome shotgun (WGS) entry which is preliminary data.</text>
</comment>
<dbReference type="InterPro" id="IPR014710">
    <property type="entry name" value="RmlC-like_jellyroll"/>
</dbReference>
<name>A0A845G0S4_9BURK</name>
<protein>
    <submittedName>
        <fullName evidence="1">Uncharacterized protein</fullName>
    </submittedName>
</protein>
<dbReference type="AlphaFoldDB" id="A0A845G0S4"/>
<organism evidence="1 2">
    <name type="scientific">Duganella vulcania</name>
    <dbReference type="NCBI Taxonomy" id="2692166"/>
    <lineage>
        <taxon>Bacteria</taxon>
        <taxon>Pseudomonadati</taxon>
        <taxon>Pseudomonadota</taxon>
        <taxon>Betaproteobacteria</taxon>
        <taxon>Burkholderiales</taxon>
        <taxon>Oxalobacteraceae</taxon>
        <taxon>Telluria group</taxon>
        <taxon>Duganella</taxon>
    </lineage>
</organism>
<sequence length="200" mass="22826">MGTAPWGIRNQDNSSKEVVMADNSLDRFIDSMRSTWGPLSSDVVTHSRTHLEKLVAASPAESWVADLHKEASPYHELHHDMDYGFELLSHTEPDGLYRPPHDHGRSWVMYAVQRGEMEMGTYAPIVNHDGRIELVKRDTTIVRAGQVMVYLPGDIHDTLCTSGPALLFRFTERNLKKEDKEEHRITRYVQRDGIWTVADA</sequence>
<dbReference type="InterPro" id="IPR011051">
    <property type="entry name" value="RmlC_Cupin_sf"/>
</dbReference>
<dbReference type="SUPFAM" id="SSF51182">
    <property type="entry name" value="RmlC-like cupins"/>
    <property type="match status" value="1"/>
</dbReference>
<dbReference type="EMBL" id="WWCW01000034">
    <property type="protein sequence ID" value="MYM87924.1"/>
    <property type="molecule type" value="Genomic_DNA"/>
</dbReference>
<accession>A0A845G0S4</accession>
<gene>
    <name evidence="1" type="ORF">GTP91_12125</name>
</gene>